<dbReference type="RefSeq" id="WP_141920394.1">
    <property type="nucleotide sequence ID" value="NZ_VFOF01000001.1"/>
</dbReference>
<sequence>MRPNITLKIAITSLAFLSLSACESPFRANVARFQIMPPPAGQSFSIQAINPQEKAGLEFDHYAQIVAHELWMQGYQPAAPGSPSTLVVKLDYGIDNGQQKIASNSYGYGGWGGGWGGPWGGWGGGFGGWGGGFGGWGGGWGGYGGGWGGGGFGGTDVYSYTLYTTFFKMEIDRAGDGQRVFEGRSRAQVTTDNMTRLVPDLIKAMFVNFPGHSGEDVVVKLTDDKKKQK</sequence>
<dbReference type="OrthoDB" id="7501218at2"/>
<name>A0A542W2Y3_ZYMMB</name>
<protein>
    <submittedName>
        <fullName evidence="3">Uncharacterized protein DUF4136</fullName>
    </submittedName>
</protein>
<feature type="signal peptide" evidence="1">
    <location>
        <begin position="1"/>
        <end position="23"/>
    </location>
</feature>
<dbReference type="Proteomes" id="UP000316887">
    <property type="component" value="Unassembled WGS sequence"/>
</dbReference>
<evidence type="ECO:0000313" key="3">
    <source>
        <dbReference type="EMBL" id="TQL17945.1"/>
    </source>
</evidence>
<dbReference type="Pfam" id="PF13590">
    <property type="entry name" value="DUF4136"/>
    <property type="match status" value="1"/>
</dbReference>
<feature type="domain" description="DUF4136" evidence="2">
    <location>
        <begin position="41"/>
        <end position="211"/>
    </location>
</feature>
<comment type="caution">
    <text evidence="3">The sequence shown here is derived from an EMBL/GenBank/DDBJ whole genome shotgun (WGS) entry which is preliminary data.</text>
</comment>
<gene>
    <name evidence="3" type="ORF">FBY58_1558</name>
</gene>
<dbReference type="InterPro" id="IPR025411">
    <property type="entry name" value="DUF4136"/>
</dbReference>
<keyword evidence="1" id="KW-0732">Signal</keyword>
<dbReference type="AlphaFoldDB" id="A0A542W2Y3"/>
<evidence type="ECO:0000259" key="2">
    <source>
        <dbReference type="Pfam" id="PF13590"/>
    </source>
</evidence>
<dbReference type="PROSITE" id="PS51257">
    <property type="entry name" value="PROKAR_LIPOPROTEIN"/>
    <property type="match status" value="1"/>
</dbReference>
<evidence type="ECO:0000256" key="1">
    <source>
        <dbReference type="SAM" id="SignalP"/>
    </source>
</evidence>
<evidence type="ECO:0000313" key="4">
    <source>
        <dbReference type="Proteomes" id="UP000316887"/>
    </source>
</evidence>
<organism evidence="3 4">
    <name type="scientific">Zymomonas mobilis</name>
    <dbReference type="NCBI Taxonomy" id="542"/>
    <lineage>
        <taxon>Bacteria</taxon>
        <taxon>Pseudomonadati</taxon>
        <taxon>Pseudomonadota</taxon>
        <taxon>Alphaproteobacteria</taxon>
        <taxon>Sphingomonadales</taxon>
        <taxon>Zymomonadaceae</taxon>
        <taxon>Zymomonas</taxon>
    </lineage>
</organism>
<proteinExistence type="predicted"/>
<feature type="chain" id="PRO_5022013618" evidence="1">
    <location>
        <begin position="24"/>
        <end position="229"/>
    </location>
</feature>
<dbReference type="EMBL" id="VFOF01000001">
    <property type="protein sequence ID" value="TQL17945.1"/>
    <property type="molecule type" value="Genomic_DNA"/>
</dbReference>
<reference evidence="3 4" key="1">
    <citation type="submission" date="2019-06" db="EMBL/GenBank/DDBJ databases">
        <title>Genome sequencing of Zymomonas mobilis strains for genetic engineering and biofuel applications.</title>
        <authorList>
            <person name="Teravest M."/>
        </authorList>
    </citation>
    <scope>NUCLEOTIDE SEQUENCE [LARGE SCALE GENOMIC DNA]</scope>
    <source>
        <strain evidence="3 4">AN0101</strain>
    </source>
</reference>
<accession>A0A542W2Y3</accession>